<name>A0AA40KX08_9HYME</name>
<evidence type="ECO:0000313" key="2">
    <source>
        <dbReference type="EMBL" id="KAK1136053.1"/>
    </source>
</evidence>
<evidence type="ECO:0000313" key="3">
    <source>
        <dbReference type="Proteomes" id="UP001177670"/>
    </source>
</evidence>
<keyword evidence="3" id="KW-1185">Reference proteome</keyword>
<comment type="caution">
    <text evidence="2">The sequence shown here is derived from an EMBL/GenBank/DDBJ whole genome shotgun (WGS) entry which is preliminary data.</text>
</comment>
<accession>A0AA40KX08</accession>
<dbReference type="AlphaFoldDB" id="A0AA40KX08"/>
<protein>
    <submittedName>
        <fullName evidence="2">Uncharacterized protein</fullName>
    </submittedName>
</protein>
<feature type="region of interest" description="Disordered" evidence="1">
    <location>
        <begin position="75"/>
        <end position="95"/>
    </location>
</feature>
<reference evidence="2" key="1">
    <citation type="submission" date="2021-10" db="EMBL/GenBank/DDBJ databases">
        <title>Melipona bicolor Genome sequencing and assembly.</title>
        <authorList>
            <person name="Araujo N.S."/>
            <person name="Arias M.C."/>
        </authorList>
    </citation>
    <scope>NUCLEOTIDE SEQUENCE</scope>
    <source>
        <strain evidence="2">USP_2M_L1-L4_2017</strain>
        <tissue evidence="2">Whole body</tissue>
    </source>
</reference>
<sequence length="255" mass="28999">MTKRGKRFNEERRQEIEKSIEGMIESWIERREPSEHVPRRGDPLLIEASRLTHRKVPGSFRLSIVPSHGAVSDAVPMVVGGRTGGRGGRGGQGERYREDKLQRRLGEPLKEFGSVTKFEAFKQKTARRIIAGRTVLFESSGKGEEDKGDAEVVNEEKMSQPEKREPKKEEKKKERLFPSKSQRVETESHIYVDPDLLRRFNDEVIKESERVGDCRSIKGFLVSGFWFLEPGSGSSTRETELDAFYRLSTCGGVKS</sequence>
<dbReference type="EMBL" id="JAHYIQ010000001">
    <property type="protein sequence ID" value="KAK1136053.1"/>
    <property type="molecule type" value="Genomic_DNA"/>
</dbReference>
<gene>
    <name evidence="2" type="ORF">K0M31_000622</name>
</gene>
<evidence type="ECO:0000256" key="1">
    <source>
        <dbReference type="SAM" id="MobiDB-lite"/>
    </source>
</evidence>
<organism evidence="2 3">
    <name type="scientific">Melipona bicolor</name>
    <dbReference type="NCBI Taxonomy" id="60889"/>
    <lineage>
        <taxon>Eukaryota</taxon>
        <taxon>Metazoa</taxon>
        <taxon>Ecdysozoa</taxon>
        <taxon>Arthropoda</taxon>
        <taxon>Hexapoda</taxon>
        <taxon>Insecta</taxon>
        <taxon>Pterygota</taxon>
        <taxon>Neoptera</taxon>
        <taxon>Endopterygota</taxon>
        <taxon>Hymenoptera</taxon>
        <taxon>Apocrita</taxon>
        <taxon>Aculeata</taxon>
        <taxon>Apoidea</taxon>
        <taxon>Anthophila</taxon>
        <taxon>Apidae</taxon>
        <taxon>Melipona</taxon>
    </lineage>
</organism>
<dbReference type="Proteomes" id="UP001177670">
    <property type="component" value="Unassembled WGS sequence"/>
</dbReference>
<feature type="compositionally biased region" description="Gly residues" evidence="1">
    <location>
        <begin position="81"/>
        <end position="91"/>
    </location>
</feature>
<feature type="compositionally biased region" description="Basic and acidic residues" evidence="1">
    <location>
        <begin position="154"/>
        <end position="181"/>
    </location>
</feature>
<feature type="region of interest" description="Disordered" evidence="1">
    <location>
        <begin position="140"/>
        <end position="181"/>
    </location>
</feature>
<proteinExistence type="predicted"/>